<evidence type="ECO:0000256" key="7">
    <source>
        <dbReference type="ARBA" id="ARBA00022827"/>
    </source>
</evidence>
<dbReference type="Gene3D" id="3.10.520.10">
    <property type="entry name" value="ApbE-like domains"/>
    <property type="match status" value="1"/>
</dbReference>
<keyword evidence="5" id="KW-0808">Transferase</keyword>
<dbReference type="InterPro" id="IPR024932">
    <property type="entry name" value="ApbE"/>
</dbReference>
<keyword evidence="7" id="KW-0274">FAD</keyword>
<evidence type="ECO:0000313" key="13">
    <source>
        <dbReference type="Proteomes" id="UP001165986"/>
    </source>
</evidence>
<evidence type="ECO:0000256" key="4">
    <source>
        <dbReference type="ARBA" id="ARBA00022630"/>
    </source>
</evidence>
<dbReference type="EC" id="2.7.1.180" evidence="2"/>
<organism evidence="12 13">
    <name type="scientific">Komarekiella delphini-convector SJRDD-AB1</name>
    <dbReference type="NCBI Taxonomy" id="2593771"/>
    <lineage>
        <taxon>Bacteria</taxon>
        <taxon>Bacillati</taxon>
        <taxon>Cyanobacteriota</taxon>
        <taxon>Cyanophyceae</taxon>
        <taxon>Nostocales</taxon>
        <taxon>Nostocaceae</taxon>
        <taxon>Komarekiella</taxon>
        <taxon>Komarekiella delphini-convector</taxon>
    </lineage>
</organism>
<dbReference type="Pfam" id="PF02424">
    <property type="entry name" value="ApbE"/>
    <property type="match status" value="1"/>
</dbReference>
<gene>
    <name evidence="12" type="ORF">FNW02_23845</name>
</gene>
<evidence type="ECO:0000256" key="6">
    <source>
        <dbReference type="ARBA" id="ARBA00022723"/>
    </source>
</evidence>
<evidence type="ECO:0000256" key="5">
    <source>
        <dbReference type="ARBA" id="ARBA00022679"/>
    </source>
</evidence>
<evidence type="ECO:0000256" key="8">
    <source>
        <dbReference type="ARBA" id="ARBA00022842"/>
    </source>
</evidence>
<evidence type="ECO:0000256" key="9">
    <source>
        <dbReference type="ARBA" id="ARBA00031306"/>
    </source>
</evidence>
<dbReference type="Proteomes" id="UP001165986">
    <property type="component" value="Unassembled WGS sequence"/>
</dbReference>
<evidence type="ECO:0000256" key="2">
    <source>
        <dbReference type="ARBA" id="ARBA00011955"/>
    </source>
</evidence>
<evidence type="ECO:0000313" key="12">
    <source>
        <dbReference type="EMBL" id="MBD6618775.1"/>
    </source>
</evidence>
<feature type="compositionally biased region" description="Low complexity" evidence="11">
    <location>
        <begin position="395"/>
        <end position="404"/>
    </location>
</feature>
<keyword evidence="8" id="KW-0460">Magnesium</keyword>
<protein>
    <recommendedName>
        <fullName evidence="3">FAD:protein FMN transferase</fullName>
        <ecNumber evidence="2">2.7.1.180</ecNumber>
    </recommendedName>
    <alternativeName>
        <fullName evidence="9">Flavin transferase</fullName>
    </alternativeName>
</protein>
<comment type="catalytic activity">
    <reaction evidence="10">
        <text>L-threonyl-[protein] + FAD = FMN-L-threonyl-[protein] + AMP + H(+)</text>
        <dbReference type="Rhea" id="RHEA:36847"/>
        <dbReference type="Rhea" id="RHEA-COMP:11060"/>
        <dbReference type="Rhea" id="RHEA-COMP:11061"/>
        <dbReference type="ChEBI" id="CHEBI:15378"/>
        <dbReference type="ChEBI" id="CHEBI:30013"/>
        <dbReference type="ChEBI" id="CHEBI:57692"/>
        <dbReference type="ChEBI" id="CHEBI:74257"/>
        <dbReference type="ChEBI" id="CHEBI:456215"/>
        <dbReference type="EC" id="2.7.1.180"/>
    </reaction>
</comment>
<dbReference type="InterPro" id="IPR003374">
    <property type="entry name" value="ApbE-like_sf"/>
</dbReference>
<reference evidence="12" key="1">
    <citation type="submission" date="2019-07" db="EMBL/GenBank/DDBJ databases">
        <title>Toxilogical consequences of a new and cryptic species of cyanobacteria (Komarekiella delphini-convector) recovered from the epidermis of a bottlenose dolphin and 1500 ft. in the air.</title>
        <authorList>
            <person name="Brown A.O."/>
            <person name="Dvorak P."/>
            <person name="Villanueva C.D."/>
            <person name="Foss A.J."/>
            <person name="Garvey A.D."/>
            <person name="Gibson Q.A."/>
            <person name="Johansen J.R."/>
            <person name="Casamatta D.A."/>
        </authorList>
    </citation>
    <scope>NUCLEOTIDE SEQUENCE</scope>
    <source>
        <strain evidence="12">SJRDD-AB1</strain>
    </source>
</reference>
<dbReference type="GO" id="GO:0046872">
    <property type="term" value="F:metal ion binding"/>
    <property type="evidence" value="ECO:0007669"/>
    <property type="project" value="UniProtKB-KW"/>
</dbReference>
<dbReference type="RefSeq" id="WP_191759974.1">
    <property type="nucleotide sequence ID" value="NZ_VJXY01000031.1"/>
</dbReference>
<dbReference type="EMBL" id="VJXY01000031">
    <property type="protein sequence ID" value="MBD6618775.1"/>
    <property type="molecule type" value="Genomic_DNA"/>
</dbReference>
<evidence type="ECO:0000256" key="11">
    <source>
        <dbReference type="SAM" id="MobiDB-lite"/>
    </source>
</evidence>
<proteinExistence type="predicted"/>
<feature type="region of interest" description="Disordered" evidence="11">
    <location>
        <begin position="385"/>
        <end position="404"/>
    </location>
</feature>
<dbReference type="PANTHER" id="PTHR30040:SF2">
    <property type="entry name" value="FAD:PROTEIN FMN TRANSFERASE"/>
    <property type="match status" value="1"/>
</dbReference>
<keyword evidence="6" id="KW-0479">Metal-binding</keyword>
<name>A0AA40T1A7_9NOST</name>
<accession>A0AA40T1A7</accession>
<evidence type="ECO:0000256" key="3">
    <source>
        <dbReference type="ARBA" id="ARBA00016337"/>
    </source>
</evidence>
<keyword evidence="4" id="KW-0285">Flavoprotein</keyword>
<sequence length="505" mass="54788">MQECNLENNSAAITARDYRSHAAKNRVSRFVFAFEAIGTQWQIETHDPLNSQLQQCILDRIRQFDATYSRFRPDSLVSCVAAAPDGGCFNFPNDSITLFDLYDRLHKATGGAVDPLVGYELELLGYDPTYSLTPASDIAEMRDRERATWSKDILRDGTSLVTQRPHTIDVGAAGKGYLVDIISEILHETGLTQFIVDGSGDLRYRGELSIQVGLEHPFDPQMVIGVANLQNRSLCASAVNRRTWGNGFHHILDARTSIPVQDVVATWVIADDAATADGLATALFFTSADRLAESFQFSYVRMFADGRTEISPNFDGKLFSKTHPSAECTPVNRAAQVLTDQSAQRARKGAGMTTLNKRMKVAIAGVAVSLLIGCSTTGTEVVRPVSTPNADVNRSRSASSENSAYTDGVYTATGQYGSLPSSITVTATLVNNVVTAVEVTPRATDPTSLDYQRRFAAAVPSIVVGKRIDEVNVGRLAGSSGTPNGFNAALQRIEEQSQRSRATSE</sequence>
<comment type="caution">
    <text evidence="12">The sequence shown here is derived from an EMBL/GenBank/DDBJ whole genome shotgun (WGS) entry which is preliminary data.</text>
</comment>
<dbReference type="GO" id="GO:0016740">
    <property type="term" value="F:transferase activity"/>
    <property type="evidence" value="ECO:0007669"/>
    <property type="project" value="UniProtKB-KW"/>
</dbReference>
<dbReference type="SUPFAM" id="SSF143631">
    <property type="entry name" value="ApbE-like"/>
    <property type="match status" value="1"/>
</dbReference>
<evidence type="ECO:0000256" key="1">
    <source>
        <dbReference type="ARBA" id="ARBA00001946"/>
    </source>
</evidence>
<comment type="cofactor">
    <cofactor evidence="1">
        <name>Mg(2+)</name>
        <dbReference type="ChEBI" id="CHEBI:18420"/>
    </cofactor>
</comment>
<keyword evidence="13" id="KW-1185">Reference proteome</keyword>
<dbReference type="AlphaFoldDB" id="A0AA40T1A7"/>
<evidence type="ECO:0000256" key="10">
    <source>
        <dbReference type="ARBA" id="ARBA00048540"/>
    </source>
</evidence>
<dbReference type="PANTHER" id="PTHR30040">
    <property type="entry name" value="THIAMINE BIOSYNTHESIS LIPOPROTEIN APBE"/>
    <property type="match status" value="1"/>
</dbReference>